<dbReference type="EMBL" id="CAJMXA010004130">
    <property type="protein sequence ID" value="CAE6535271.1"/>
    <property type="molecule type" value="Genomic_DNA"/>
</dbReference>
<evidence type="ECO:0000256" key="4">
    <source>
        <dbReference type="ARBA" id="ARBA00022490"/>
    </source>
</evidence>
<evidence type="ECO:0000256" key="5">
    <source>
        <dbReference type="ARBA" id="ARBA00022598"/>
    </source>
</evidence>
<dbReference type="InterPro" id="IPR002307">
    <property type="entry name" value="Tyr-tRNA-ligase"/>
</dbReference>
<dbReference type="SUPFAM" id="SSF52374">
    <property type="entry name" value="Nucleotidylyl transferase"/>
    <property type="match status" value="1"/>
</dbReference>
<feature type="compositionally biased region" description="Low complexity" evidence="13">
    <location>
        <begin position="458"/>
        <end position="470"/>
    </location>
</feature>
<reference evidence="14" key="1">
    <citation type="submission" date="2021-01" db="EMBL/GenBank/DDBJ databases">
        <authorList>
            <person name="Kaushik A."/>
        </authorList>
    </citation>
    <scope>NUCLEOTIDE SEQUENCE</scope>
    <source>
        <strain evidence="14">AG6-10EEA</strain>
    </source>
</reference>
<evidence type="ECO:0000256" key="6">
    <source>
        <dbReference type="ARBA" id="ARBA00022741"/>
    </source>
</evidence>
<dbReference type="GO" id="GO:0005524">
    <property type="term" value="F:ATP binding"/>
    <property type="evidence" value="ECO:0007669"/>
    <property type="project" value="UniProtKB-KW"/>
</dbReference>
<dbReference type="NCBIfam" id="TIGR00234">
    <property type="entry name" value="tyrS"/>
    <property type="match status" value="1"/>
</dbReference>
<dbReference type="GO" id="GO:0006437">
    <property type="term" value="P:tyrosyl-tRNA aminoacylation"/>
    <property type="evidence" value="ECO:0007669"/>
    <property type="project" value="InterPro"/>
</dbReference>
<evidence type="ECO:0000256" key="1">
    <source>
        <dbReference type="ARBA" id="ARBA00004123"/>
    </source>
</evidence>
<dbReference type="AlphaFoldDB" id="A0A8H3DT98"/>
<dbReference type="Gene3D" id="3.40.50.620">
    <property type="entry name" value="HUPs"/>
    <property type="match status" value="1"/>
</dbReference>
<dbReference type="EC" id="6.1.1.1" evidence="12"/>
<comment type="subcellular location">
    <subcellularLocation>
        <location evidence="2">Cytoplasm</location>
    </subcellularLocation>
    <subcellularLocation>
        <location evidence="1">Nucleus</location>
    </subcellularLocation>
</comment>
<evidence type="ECO:0000256" key="12">
    <source>
        <dbReference type="RuleBase" id="RU361234"/>
    </source>
</evidence>
<keyword evidence="10" id="KW-0539">Nucleus</keyword>
<evidence type="ECO:0000256" key="10">
    <source>
        <dbReference type="ARBA" id="ARBA00023242"/>
    </source>
</evidence>
<keyword evidence="4" id="KW-0963">Cytoplasm</keyword>
<dbReference type="GO" id="GO:0005634">
    <property type="term" value="C:nucleus"/>
    <property type="evidence" value="ECO:0007669"/>
    <property type="project" value="UniProtKB-SubCell"/>
</dbReference>
<dbReference type="InterPro" id="IPR014729">
    <property type="entry name" value="Rossmann-like_a/b/a_fold"/>
</dbReference>
<protein>
    <recommendedName>
        <fullName evidence="12">Tyrosine--tRNA ligase</fullName>
        <ecNumber evidence="12">6.1.1.1</ecNumber>
    </recommendedName>
    <alternativeName>
        <fullName evidence="12">Tyrosyl-tRNA synthetase</fullName>
    </alternativeName>
</protein>
<evidence type="ECO:0000256" key="2">
    <source>
        <dbReference type="ARBA" id="ARBA00004496"/>
    </source>
</evidence>
<gene>
    <name evidence="14" type="ORF">RDB_LOCUS177230</name>
</gene>
<evidence type="ECO:0000256" key="13">
    <source>
        <dbReference type="SAM" id="MobiDB-lite"/>
    </source>
</evidence>
<evidence type="ECO:0000256" key="8">
    <source>
        <dbReference type="ARBA" id="ARBA00022917"/>
    </source>
</evidence>
<dbReference type="FunFam" id="3.40.50.620:FF:000040">
    <property type="entry name" value="Tyrosine--tRNA ligase"/>
    <property type="match status" value="1"/>
</dbReference>
<comment type="caution">
    <text evidence="14">The sequence shown here is derived from an EMBL/GenBank/DDBJ whole genome shotgun (WGS) entry which is preliminary data.</text>
</comment>
<dbReference type="InterPro" id="IPR050489">
    <property type="entry name" value="Tyr-tRNA_synthase"/>
</dbReference>
<keyword evidence="7 12" id="KW-0067">ATP-binding</keyword>
<evidence type="ECO:0000313" key="15">
    <source>
        <dbReference type="Proteomes" id="UP000663853"/>
    </source>
</evidence>
<feature type="region of interest" description="Disordered" evidence="13">
    <location>
        <begin position="439"/>
        <end position="500"/>
    </location>
</feature>
<evidence type="ECO:0000313" key="14">
    <source>
        <dbReference type="EMBL" id="CAE6535271.1"/>
    </source>
</evidence>
<keyword evidence="5 12" id="KW-0436">Ligase</keyword>
<keyword evidence="6 12" id="KW-0547">Nucleotide-binding</keyword>
<dbReference type="GO" id="GO:0004831">
    <property type="term" value="F:tyrosine-tRNA ligase activity"/>
    <property type="evidence" value="ECO:0007669"/>
    <property type="project" value="UniProtKB-EC"/>
</dbReference>
<dbReference type="GO" id="GO:0005737">
    <property type="term" value="C:cytoplasm"/>
    <property type="evidence" value="ECO:0007669"/>
    <property type="project" value="UniProtKB-SubCell"/>
</dbReference>
<dbReference type="Gene3D" id="1.10.240.10">
    <property type="entry name" value="Tyrosyl-Transfer RNA Synthetase"/>
    <property type="match status" value="1"/>
</dbReference>
<dbReference type="FunFam" id="1.10.240.10:FF:000004">
    <property type="entry name" value="Tyrosine--tRNA ligase"/>
    <property type="match status" value="1"/>
</dbReference>
<dbReference type="PANTHER" id="PTHR46264:SF4">
    <property type="entry name" value="TYROSINE--TRNA LIGASE, CYTOPLASMIC"/>
    <property type="match status" value="1"/>
</dbReference>
<dbReference type="PRINTS" id="PR01040">
    <property type="entry name" value="TRNASYNTHTYR"/>
</dbReference>
<dbReference type="CDD" id="cd00805">
    <property type="entry name" value="TyrRS_core"/>
    <property type="match status" value="1"/>
</dbReference>
<evidence type="ECO:0000256" key="9">
    <source>
        <dbReference type="ARBA" id="ARBA00023146"/>
    </source>
</evidence>
<name>A0A8H3DT98_9AGAM</name>
<proteinExistence type="inferred from homology"/>
<keyword evidence="9 12" id="KW-0030">Aminoacyl-tRNA synthetase</keyword>
<comment type="catalytic activity">
    <reaction evidence="11 12">
        <text>tRNA(Tyr) + L-tyrosine + ATP = L-tyrosyl-tRNA(Tyr) + AMP + diphosphate + H(+)</text>
        <dbReference type="Rhea" id="RHEA:10220"/>
        <dbReference type="Rhea" id="RHEA-COMP:9706"/>
        <dbReference type="Rhea" id="RHEA-COMP:9707"/>
        <dbReference type="ChEBI" id="CHEBI:15378"/>
        <dbReference type="ChEBI" id="CHEBI:30616"/>
        <dbReference type="ChEBI" id="CHEBI:33019"/>
        <dbReference type="ChEBI" id="CHEBI:58315"/>
        <dbReference type="ChEBI" id="CHEBI:78442"/>
        <dbReference type="ChEBI" id="CHEBI:78536"/>
        <dbReference type="ChEBI" id="CHEBI:456215"/>
        <dbReference type="EC" id="6.1.1.1"/>
    </reaction>
</comment>
<organism evidence="14 15">
    <name type="scientific">Rhizoctonia solani</name>
    <dbReference type="NCBI Taxonomy" id="456999"/>
    <lineage>
        <taxon>Eukaryota</taxon>
        <taxon>Fungi</taxon>
        <taxon>Dikarya</taxon>
        <taxon>Basidiomycota</taxon>
        <taxon>Agaricomycotina</taxon>
        <taxon>Agaricomycetes</taxon>
        <taxon>Cantharellales</taxon>
        <taxon>Ceratobasidiaceae</taxon>
        <taxon>Rhizoctonia</taxon>
    </lineage>
</organism>
<evidence type="ECO:0000256" key="7">
    <source>
        <dbReference type="ARBA" id="ARBA00022840"/>
    </source>
</evidence>
<dbReference type="Pfam" id="PF00579">
    <property type="entry name" value="tRNA-synt_1b"/>
    <property type="match status" value="1"/>
</dbReference>
<dbReference type="InterPro" id="IPR002305">
    <property type="entry name" value="aa-tRNA-synth_Ic"/>
</dbReference>
<dbReference type="PANTHER" id="PTHR46264">
    <property type="entry name" value="TYROSINE-TRNA LIGASE"/>
    <property type="match status" value="1"/>
</dbReference>
<comment type="similarity">
    <text evidence="3 12">Belongs to the class-I aminoacyl-tRNA synthetase family.</text>
</comment>
<keyword evidence="8 12" id="KW-0648">Protein biosynthesis</keyword>
<sequence length="500" mass="54486">MYIIILTIDDNTTICLLSGFRLETKLVVTANYIENKIGLAREWSQHSHIGLNRRAPSQLDSSFDSTIMAASSEARFELITRNLQEFLGGDIIKSVLDEGRAPKCYWGTAPTGRPHIGYFVPLMKIADFLAAGVEVTILLADVHAFLDNLKAPLELVAHRVSYYSNLLKAVFESLGVPVDRLKFVVGSSYQLTKEYNMDNYRLCATVTEHDAKKAGAEVVKQVASPLLSGLLYPGLQALDEQYLDCDFQFGGADQRKIFTFAELYLPKLGYRKRAHLMNAMVPGLTGGKMSSSEANSKIDFLDPPASIKKKIKAAFCEEGVVENNGVLAFVRAVLMRIVEGRLARGIPLSQIQPLVATDAPEGTLFTVSRKPEYGGPAHFASADDLDKAFAAKDIHPGDLKAAVAESVASILEPIQKAFEASEEWKEVEKLAYPPPVVEVKKKKEKVYHPPPPGKGKKAAQAAASDPAAPKTELPDAGPTPESTATGLEPEEAKSAQTEQK</sequence>
<evidence type="ECO:0000256" key="11">
    <source>
        <dbReference type="ARBA" id="ARBA00048248"/>
    </source>
</evidence>
<accession>A0A8H3DT98</accession>
<evidence type="ECO:0000256" key="3">
    <source>
        <dbReference type="ARBA" id="ARBA00005594"/>
    </source>
</evidence>
<dbReference type="Proteomes" id="UP000663853">
    <property type="component" value="Unassembled WGS sequence"/>
</dbReference>